<feature type="transmembrane region" description="Helical" evidence="11">
    <location>
        <begin position="366"/>
        <end position="383"/>
    </location>
</feature>
<organism evidence="13 14">
    <name type="scientific">Gouania willdenowi</name>
    <name type="common">Blunt-snouted clingfish</name>
    <name type="synonym">Lepadogaster willdenowi</name>
    <dbReference type="NCBI Taxonomy" id="441366"/>
    <lineage>
        <taxon>Eukaryota</taxon>
        <taxon>Metazoa</taxon>
        <taxon>Chordata</taxon>
        <taxon>Craniata</taxon>
        <taxon>Vertebrata</taxon>
        <taxon>Euteleostomi</taxon>
        <taxon>Actinopterygii</taxon>
        <taxon>Neopterygii</taxon>
        <taxon>Teleostei</taxon>
        <taxon>Neoteleostei</taxon>
        <taxon>Acanthomorphata</taxon>
        <taxon>Ovalentaria</taxon>
        <taxon>Blenniimorphae</taxon>
        <taxon>Blenniiformes</taxon>
        <taxon>Gobiesocoidei</taxon>
        <taxon>Gobiesocidae</taxon>
        <taxon>Gobiesocinae</taxon>
        <taxon>Gouania</taxon>
    </lineage>
</organism>
<evidence type="ECO:0000256" key="9">
    <source>
        <dbReference type="ARBA" id="ARBA00023180"/>
    </source>
</evidence>
<keyword evidence="10" id="KW-0807">Transducer</keyword>
<dbReference type="InterPro" id="IPR028082">
    <property type="entry name" value="Peripla_BP_I"/>
</dbReference>
<evidence type="ECO:0000256" key="6">
    <source>
        <dbReference type="ARBA" id="ARBA00023040"/>
    </source>
</evidence>
<evidence type="ECO:0000259" key="12">
    <source>
        <dbReference type="PROSITE" id="PS50259"/>
    </source>
</evidence>
<dbReference type="Proteomes" id="UP000694680">
    <property type="component" value="Chromosome 7"/>
</dbReference>
<proteinExistence type="predicted"/>
<name>A0A8C5EWC6_GOUWI</name>
<keyword evidence="2" id="KW-1003">Cell membrane</keyword>
<protein>
    <submittedName>
        <fullName evidence="13">Taste receptor type 1 member 1-like</fullName>
    </submittedName>
</protein>
<keyword evidence="3 11" id="KW-0812">Transmembrane</keyword>
<dbReference type="GO" id="GO:0005886">
    <property type="term" value="C:plasma membrane"/>
    <property type="evidence" value="ECO:0007669"/>
    <property type="project" value="UniProtKB-SubCell"/>
</dbReference>
<feature type="transmembrane region" description="Helical" evidence="11">
    <location>
        <begin position="238"/>
        <end position="259"/>
    </location>
</feature>
<evidence type="ECO:0000256" key="5">
    <source>
        <dbReference type="ARBA" id="ARBA00022989"/>
    </source>
</evidence>
<dbReference type="Pfam" id="PF00003">
    <property type="entry name" value="7tm_3"/>
    <property type="match status" value="1"/>
</dbReference>
<dbReference type="AlphaFoldDB" id="A0A8C5EWC6"/>
<dbReference type="FunFam" id="2.10.50.30:FF:000004">
    <property type="entry name" value="Taste receptor type 1 member 3-like protein"/>
    <property type="match status" value="1"/>
</dbReference>
<comment type="subcellular location">
    <subcellularLocation>
        <location evidence="1">Cell membrane</location>
        <topology evidence="1">Multi-pass membrane protein</topology>
    </subcellularLocation>
</comment>
<feature type="domain" description="G-protein coupled receptors family 3 profile" evidence="12">
    <location>
        <begin position="200"/>
        <end position="457"/>
    </location>
</feature>
<evidence type="ECO:0000256" key="3">
    <source>
        <dbReference type="ARBA" id="ARBA00022692"/>
    </source>
</evidence>
<feature type="transmembrane region" description="Helical" evidence="11">
    <location>
        <begin position="423"/>
        <end position="443"/>
    </location>
</feature>
<evidence type="ECO:0000256" key="8">
    <source>
        <dbReference type="ARBA" id="ARBA00023170"/>
    </source>
</evidence>
<dbReference type="InterPro" id="IPR011500">
    <property type="entry name" value="GPCR_3_9-Cys_dom"/>
</dbReference>
<dbReference type="GO" id="GO:0004930">
    <property type="term" value="F:G protein-coupled receptor activity"/>
    <property type="evidence" value="ECO:0007669"/>
    <property type="project" value="UniProtKB-KW"/>
</dbReference>
<gene>
    <name evidence="13" type="primary">LOC114466477</name>
</gene>
<evidence type="ECO:0000256" key="2">
    <source>
        <dbReference type="ARBA" id="ARBA00022475"/>
    </source>
</evidence>
<keyword evidence="8" id="KW-0675">Receptor</keyword>
<evidence type="ECO:0000256" key="10">
    <source>
        <dbReference type="ARBA" id="ARBA00023224"/>
    </source>
</evidence>
<dbReference type="SUPFAM" id="SSF53822">
    <property type="entry name" value="Periplasmic binding protein-like I"/>
    <property type="match status" value="1"/>
</dbReference>
<dbReference type="InterPro" id="IPR017979">
    <property type="entry name" value="GPCR_3_CS"/>
</dbReference>
<dbReference type="InterPro" id="IPR038550">
    <property type="entry name" value="GPCR_3_9-Cys_sf"/>
</dbReference>
<evidence type="ECO:0000256" key="4">
    <source>
        <dbReference type="ARBA" id="ARBA00022729"/>
    </source>
</evidence>
<keyword evidence="14" id="KW-1185">Reference proteome</keyword>
<dbReference type="PROSITE" id="PS00981">
    <property type="entry name" value="G_PROTEIN_RECEP_F3_3"/>
    <property type="match status" value="1"/>
</dbReference>
<dbReference type="Gene3D" id="2.10.50.30">
    <property type="entry name" value="GPCR, family 3, nine cysteines domain"/>
    <property type="match status" value="1"/>
</dbReference>
<dbReference type="InterPro" id="IPR000068">
    <property type="entry name" value="GPCR_3_Ca_sens_rcpt-rel"/>
</dbReference>
<keyword evidence="4" id="KW-0732">Signal</keyword>
<evidence type="ECO:0000256" key="1">
    <source>
        <dbReference type="ARBA" id="ARBA00004651"/>
    </source>
</evidence>
<dbReference type="Ensembl" id="ENSGWIT00000029337.1">
    <property type="protein sequence ID" value="ENSGWIP00000026860.1"/>
    <property type="gene ID" value="ENSGWIG00000014076.1"/>
</dbReference>
<dbReference type="InterPro" id="IPR001828">
    <property type="entry name" value="ANF_lig-bd_rcpt"/>
</dbReference>
<evidence type="ECO:0000256" key="11">
    <source>
        <dbReference type="SAM" id="Phobius"/>
    </source>
</evidence>
<dbReference type="Pfam" id="PF01094">
    <property type="entry name" value="ANF_receptor"/>
    <property type="match status" value="1"/>
</dbReference>
<accession>A0A8C5EWC6</accession>
<feature type="transmembrane region" description="Helical" evidence="11">
    <location>
        <begin position="271"/>
        <end position="294"/>
    </location>
</feature>
<keyword evidence="9" id="KW-0325">Glycoprotein</keyword>
<evidence type="ECO:0000313" key="13">
    <source>
        <dbReference type="Ensembl" id="ENSGWIP00000026860.1"/>
    </source>
</evidence>
<dbReference type="PANTHER" id="PTHR24061:SF3">
    <property type="entry name" value="TASTE RECEPTOR TYPE 1 MEMBER 1"/>
    <property type="match status" value="1"/>
</dbReference>
<reference evidence="13" key="1">
    <citation type="submission" date="2020-06" db="EMBL/GenBank/DDBJ databases">
        <authorList>
            <consortium name="Wellcome Sanger Institute Data Sharing"/>
        </authorList>
    </citation>
    <scope>NUCLEOTIDE SEQUENCE [LARGE SCALE GENOMIC DNA]</scope>
</reference>
<feature type="transmembrane region" description="Helical" evidence="11">
    <location>
        <begin position="202"/>
        <end position="226"/>
    </location>
</feature>
<evidence type="ECO:0000256" key="7">
    <source>
        <dbReference type="ARBA" id="ARBA00023136"/>
    </source>
</evidence>
<evidence type="ECO:0000313" key="14">
    <source>
        <dbReference type="Proteomes" id="UP000694680"/>
    </source>
</evidence>
<feature type="transmembrane region" description="Helical" evidence="11">
    <location>
        <begin position="315"/>
        <end position="334"/>
    </location>
</feature>
<reference evidence="13" key="3">
    <citation type="submission" date="2025-09" db="UniProtKB">
        <authorList>
            <consortium name="Ensembl"/>
        </authorList>
    </citation>
    <scope>IDENTIFICATION</scope>
</reference>
<dbReference type="PROSITE" id="PS50259">
    <property type="entry name" value="G_PROTEIN_RECEP_F3_4"/>
    <property type="match status" value="1"/>
</dbReference>
<sequence>IVWIGTEDWSVSTLISDIKGIHTIGTVIGVSIQFSAVSGFEEFEKRVLEASMQQQDADVSTSSGNDCLQSTELYKLARMNFSLEKYDMTSSFNVYKATYAVAHALHQVLGCDTGQCQKRNVHPWEVPVSICSLPCPSGHKKLLTGQHTCCFDCEACPTATFLNKSEPTVCQPCPSDQWAPPSTEQCLNRTVLLLPWDTPISIALLFFLASCVLMTSSSAVILLLNLNTPVARSAGGRTCLLMLAALTAAALSSLCHFGQPSTLTCILKQPLFMISFTVCLACITVRSLQVVCIFKFASKLPPVYDKWAKNSGSEITIFIVSAMIVLISVVRVAFNPPKPSTDVVFYPNSIVLECSNTLSPGAGIELAYVSLLSVLCFTFSYMGKDLPANYNEAKSITFSLMVYMISWMSFFTLYLISRNHFTMAAHVFATLFSVLAFYGGFFLPKIYIILLRPEMNTTGHFQNCIQMYTMNK</sequence>
<dbReference type="Gene3D" id="3.40.50.2300">
    <property type="match status" value="2"/>
</dbReference>
<keyword evidence="7 11" id="KW-0472">Membrane</keyword>
<feature type="transmembrane region" description="Helical" evidence="11">
    <location>
        <begin position="395"/>
        <end position="417"/>
    </location>
</feature>
<keyword evidence="5 11" id="KW-1133">Transmembrane helix</keyword>
<dbReference type="PANTHER" id="PTHR24061">
    <property type="entry name" value="CALCIUM-SENSING RECEPTOR-RELATED"/>
    <property type="match status" value="1"/>
</dbReference>
<dbReference type="InterPro" id="IPR017978">
    <property type="entry name" value="GPCR_3_C"/>
</dbReference>
<keyword evidence="6" id="KW-0297">G-protein coupled receptor</keyword>
<dbReference type="Pfam" id="PF07562">
    <property type="entry name" value="NCD3G"/>
    <property type="match status" value="1"/>
</dbReference>
<reference evidence="13" key="2">
    <citation type="submission" date="2025-08" db="UniProtKB">
        <authorList>
            <consortium name="Ensembl"/>
        </authorList>
    </citation>
    <scope>IDENTIFICATION</scope>
</reference>